<dbReference type="AlphaFoldDB" id="A0A4U0WSY6"/>
<dbReference type="Proteomes" id="UP000309340">
    <property type="component" value="Unassembled WGS sequence"/>
</dbReference>
<organism evidence="2 3">
    <name type="scientific">Friedmanniomyces simplex</name>
    <dbReference type="NCBI Taxonomy" id="329884"/>
    <lineage>
        <taxon>Eukaryota</taxon>
        <taxon>Fungi</taxon>
        <taxon>Dikarya</taxon>
        <taxon>Ascomycota</taxon>
        <taxon>Pezizomycotina</taxon>
        <taxon>Dothideomycetes</taxon>
        <taxon>Dothideomycetidae</taxon>
        <taxon>Mycosphaerellales</taxon>
        <taxon>Teratosphaeriaceae</taxon>
        <taxon>Friedmanniomyces</taxon>
    </lineage>
</organism>
<evidence type="ECO:0000313" key="3">
    <source>
        <dbReference type="Proteomes" id="UP000309340"/>
    </source>
</evidence>
<evidence type="ECO:0000256" key="1">
    <source>
        <dbReference type="SAM" id="MobiDB-lite"/>
    </source>
</evidence>
<protein>
    <submittedName>
        <fullName evidence="2">Uncharacterized protein</fullName>
    </submittedName>
</protein>
<proteinExistence type="predicted"/>
<dbReference type="OrthoDB" id="3800332at2759"/>
<comment type="caution">
    <text evidence="2">The sequence shown here is derived from an EMBL/GenBank/DDBJ whole genome shotgun (WGS) entry which is preliminary data.</text>
</comment>
<keyword evidence="3" id="KW-1185">Reference proteome</keyword>
<dbReference type="EMBL" id="NAJQ01000657">
    <property type="protein sequence ID" value="TKA66291.1"/>
    <property type="molecule type" value="Genomic_DNA"/>
</dbReference>
<sequence>MVTQERLALIKVLDKSGLGWKSVVPPEVKKHVEDVIGSGTQTMDPDLLGVLTSFMARDDQACQYQSSIVEEKKEKFTEFYNAVTKADKPAATKALADVTALNTTLAKANKEVGFKETDHLIPVDKMKILMSRPIWDVSSKPKRRAKEIDVNKHGLASYFTEFGFTETGGLLSASISNTKNVTDASSGTWIVQKRREFEEPLALGWHQSSSASSGSTPEISSELLSPLFEPTESDSELVPSTVGQLKLAIGPRAASADTSMGGTTDDAGSADTAMDDANDDAGSPGLTEGPMAAGTQDASSILNASTLANSVKSVQAKGGPPKTTSIPGPSFVDGITDFGKVIGVRAVGGALRGYRAIVNVGTDRCEIFECMARSVFGRHMGKTLYDQKQLPLPVNISALHDHQLLISELRGEETQSTLGLLWNGLLGRHWLVAALAEETGSEQGRSQQSGPQAENLLLYA</sequence>
<evidence type="ECO:0000313" key="2">
    <source>
        <dbReference type="EMBL" id="TKA66291.1"/>
    </source>
</evidence>
<name>A0A4U0WSY6_9PEZI</name>
<feature type="region of interest" description="Disordered" evidence="1">
    <location>
        <begin position="252"/>
        <end position="293"/>
    </location>
</feature>
<accession>A0A4U0WSY6</accession>
<gene>
    <name evidence="2" type="ORF">B0A55_10661</name>
</gene>
<reference evidence="2 3" key="1">
    <citation type="submission" date="2017-03" db="EMBL/GenBank/DDBJ databases">
        <title>Genomes of endolithic fungi from Antarctica.</title>
        <authorList>
            <person name="Coleine C."/>
            <person name="Masonjones S."/>
            <person name="Stajich J.E."/>
        </authorList>
    </citation>
    <scope>NUCLEOTIDE SEQUENCE [LARGE SCALE GENOMIC DNA]</scope>
    <source>
        <strain evidence="2 3">CCFEE 5184</strain>
    </source>
</reference>